<proteinExistence type="inferred from homology"/>
<keyword evidence="11" id="KW-0464">Manganese</keyword>
<evidence type="ECO:0000256" key="13">
    <source>
        <dbReference type="ARBA" id="ARBA00032593"/>
    </source>
</evidence>
<dbReference type="InterPro" id="IPR036421">
    <property type="entry name" value="Fe_dep_repressor_sf"/>
</dbReference>
<comment type="subunit">
    <text evidence="3">Homodimer.</text>
</comment>
<keyword evidence="9" id="KW-0010">Activator</keyword>
<dbReference type="Pfam" id="PF04023">
    <property type="entry name" value="FeoA"/>
    <property type="match status" value="1"/>
</dbReference>
<reference evidence="16" key="1">
    <citation type="submission" date="2017-01" db="EMBL/GenBank/DDBJ databases">
        <authorList>
            <person name="Varghese N."/>
            <person name="Submissions S."/>
        </authorList>
    </citation>
    <scope>NUCLEOTIDE SEQUENCE [LARGE SCALE GENOMIC DNA]</scope>
    <source>
        <strain evidence="16">DSM 21054</strain>
    </source>
</reference>
<evidence type="ECO:0000256" key="6">
    <source>
        <dbReference type="ARBA" id="ARBA00022491"/>
    </source>
</evidence>
<evidence type="ECO:0000256" key="12">
    <source>
        <dbReference type="ARBA" id="ARBA00025185"/>
    </source>
</evidence>
<evidence type="ECO:0000256" key="8">
    <source>
        <dbReference type="ARBA" id="ARBA00023125"/>
    </source>
</evidence>
<evidence type="ECO:0000256" key="1">
    <source>
        <dbReference type="ARBA" id="ARBA00004496"/>
    </source>
</evidence>
<dbReference type="GO" id="GO:0046914">
    <property type="term" value="F:transition metal ion binding"/>
    <property type="evidence" value="ECO:0007669"/>
    <property type="project" value="InterPro"/>
</dbReference>
<dbReference type="AlphaFoldDB" id="A0A1N7QIT1"/>
<keyword evidence="16" id="KW-1185">Reference proteome</keyword>
<keyword evidence="8" id="KW-0238">DNA-binding</keyword>
<accession>A0A1N7QIT1</accession>
<dbReference type="EMBL" id="FTOR01000005">
    <property type="protein sequence ID" value="SIT22674.1"/>
    <property type="molecule type" value="Genomic_DNA"/>
</dbReference>
<organism evidence="15 16">
    <name type="scientific">Filimonas lacunae</name>
    <dbReference type="NCBI Taxonomy" id="477680"/>
    <lineage>
        <taxon>Bacteria</taxon>
        <taxon>Pseudomonadati</taxon>
        <taxon>Bacteroidota</taxon>
        <taxon>Chitinophagia</taxon>
        <taxon>Chitinophagales</taxon>
        <taxon>Chitinophagaceae</taxon>
        <taxon>Filimonas</taxon>
    </lineage>
</organism>
<dbReference type="InterPro" id="IPR036390">
    <property type="entry name" value="WH_DNA-bd_sf"/>
</dbReference>
<dbReference type="Pfam" id="PF02742">
    <property type="entry name" value="Fe_dep_repr_C"/>
    <property type="match status" value="1"/>
</dbReference>
<dbReference type="InterPro" id="IPR036388">
    <property type="entry name" value="WH-like_DNA-bd_sf"/>
</dbReference>
<keyword evidence="10" id="KW-0804">Transcription</keyword>
<dbReference type="Gene3D" id="1.10.60.10">
    <property type="entry name" value="Iron dependent repressor, metal binding and dimerisation domain"/>
    <property type="match status" value="1"/>
</dbReference>
<sequence length="252" mass="28408">MSNKINLLILSFALRPVAGKSHFGSSNCLPYFCVMNSLTEENYLKALFSLADDKGEVGVNELSKRLEIKMPTVNSMMKKLAEKKLVHYESYKPLRLTEKGRKEAGLIIRKHRLTEMFLVEKMGFGWEEVHEIAEQIEHIQSAAFFDKMDVLLGYPKVDPHGSPIPDKSGKLVWRNYQKLSNCKVGDTITLAAVIESSTEFLTYLNGRELRLGIKIKIKAIEPFDGSMTVSYGKNTSVVLSSTVTERLLGEML</sequence>
<evidence type="ECO:0000256" key="5">
    <source>
        <dbReference type="ARBA" id="ARBA00022490"/>
    </source>
</evidence>
<keyword evidence="5" id="KW-0963">Cytoplasm</keyword>
<evidence type="ECO:0000256" key="10">
    <source>
        <dbReference type="ARBA" id="ARBA00023163"/>
    </source>
</evidence>
<dbReference type="GO" id="GO:0005737">
    <property type="term" value="C:cytoplasm"/>
    <property type="evidence" value="ECO:0007669"/>
    <property type="project" value="UniProtKB-SubCell"/>
</dbReference>
<keyword evidence="6" id="KW-0678">Repressor</keyword>
<protein>
    <recommendedName>
        <fullName evidence="4">Transcriptional regulator MntR</fullName>
    </recommendedName>
    <alternativeName>
        <fullName evidence="13">Manganese transport regulator</fullName>
    </alternativeName>
</protein>
<dbReference type="STRING" id="477680.SAMN05421788_105344"/>
<name>A0A1N7QIT1_9BACT</name>
<dbReference type="GO" id="GO:0003677">
    <property type="term" value="F:DNA binding"/>
    <property type="evidence" value="ECO:0007669"/>
    <property type="project" value="UniProtKB-KW"/>
</dbReference>
<dbReference type="GO" id="GO:0003700">
    <property type="term" value="F:DNA-binding transcription factor activity"/>
    <property type="evidence" value="ECO:0007669"/>
    <property type="project" value="InterPro"/>
</dbReference>
<dbReference type="PANTHER" id="PTHR33238:SF11">
    <property type="entry name" value="TRANSCRIPTIONAL REGULATOR MNTR"/>
    <property type="match status" value="1"/>
</dbReference>
<dbReference type="InterPro" id="IPR022689">
    <property type="entry name" value="Iron_dep_repressor"/>
</dbReference>
<comment type="subcellular location">
    <subcellularLocation>
        <location evidence="1">Cytoplasm</location>
    </subcellularLocation>
</comment>
<dbReference type="PANTHER" id="PTHR33238">
    <property type="entry name" value="IRON (METAL) DEPENDENT REPRESSOR, DTXR FAMILY"/>
    <property type="match status" value="1"/>
</dbReference>
<evidence type="ECO:0000256" key="3">
    <source>
        <dbReference type="ARBA" id="ARBA00011738"/>
    </source>
</evidence>
<evidence type="ECO:0000256" key="2">
    <source>
        <dbReference type="ARBA" id="ARBA00007871"/>
    </source>
</evidence>
<evidence type="ECO:0000256" key="4">
    <source>
        <dbReference type="ARBA" id="ARBA00022386"/>
    </source>
</evidence>
<dbReference type="InterPro" id="IPR038157">
    <property type="entry name" value="FeoA_core_dom"/>
</dbReference>
<dbReference type="InterPro" id="IPR050536">
    <property type="entry name" value="DtxR_MntR_Metal-Reg"/>
</dbReference>
<dbReference type="Gene3D" id="1.10.10.10">
    <property type="entry name" value="Winged helix-like DNA-binding domain superfamily/Winged helix DNA-binding domain"/>
    <property type="match status" value="1"/>
</dbReference>
<dbReference type="Pfam" id="PF01325">
    <property type="entry name" value="Fe_dep_repress"/>
    <property type="match status" value="1"/>
</dbReference>
<feature type="domain" description="HTH dtxR-type" evidence="14">
    <location>
        <begin position="39"/>
        <end position="97"/>
    </location>
</feature>
<dbReference type="SMART" id="SM00529">
    <property type="entry name" value="HTH_DTXR"/>
    <property type="match status" value="1"/>
</dbReference>
<dbReference type="SUPFAM" id="SSF47979">
    <property type="entry name" value="Iron-dependent repressor protein, dimerization domain"/>
    <property type="match status" value="1"/>
</dbReference>
<evidence type="ECO:0000256" key="9">
    <source>
        <dbReference type="ARBA" id="ARBA00023159"/>
    </source>
</evidence>
<gene>
    <name evidence="15" type="ORF">SAMN05421788_105344</name>
</gene>
<evidence type="ECO:0000259" key="14">
    <source>
        <dbReference type="PROSITE" id="PS50944"/>
    </source>
</evidence>
<keyword evidence="7" id="KW-0805">Transcription regulation</keyword>
<evidence type="ECO:0000313" key="16">
    <source>
        <dbReference type="Proteomes" id="UP000186917"/>
    </source>
</evidence>
<comment type="function">
    <text evidence="12">In the presence of manganese, represses expression of mntH and mntS. Up-regulates expression of mntP.</text>
</comment>
<dbReference type="Proteomes" id="UP000186917">
    <property type="component" value="Unassembled WGS sequence"/>
</dbReference>
<evidence type="ECO:0000313" key="15">
    <source>
        <dbReference type="EMBL" id="SIT22674.1"/>
    </source>
</evidence>
<dbReference type="PROSITE" id="PS50944">
    <property type="entry name" value="HTH_DTXR"/>
    <property type="match status" value="1"/>
</dbReference>
<evidence type="ECO:0000256" key="11">
    <source>
        <dbReference type="ARBA" id="ARBA00023211"/>
    </source>
</evidence>
<dbReference type="GO" id="GO:0046983">
    <property type="term" value="F:protein dimerization activity"/>
    <property type="evidence" value="ECO:0007669"/>
    <property type="project" value="InterPro"/>
</dbReference>
<dbReference type="SUPFAM" id="SSF46785">
    <property type="entry name" value="Winged helix' DNA-binding domain"/>
    <property type="match status" value="1"/>
</dbReference>
<comment type="similarity">
    <text evidence="2">Belongs to the DtxR/MntR family.</text>
</comment>
<dbReference type="Gene3D" id="2.30.30.90">
    <property type="match status" value="1"/>
</dbReference>
<dbReference type="InterPro" id="IPR001367">
    <property type="entry name" value="Fe_dep_repressor"/>
</dbReference>
<dbReference type="InterPro" id="IPR022687">
    <property type="entry name" value="HTH_DTXR"/>
</dbReference>
<evidence type="ECO:0000256" key="7">
    <source>
        <dbReference type="ARBA" id="ARBA00023015"/>
    </source>
</evidence>
<dbReference type="InterPro" id="IPR007167">
    <property type="entry name" value="Fe-transptr_FeoA-like"/>
</dbReference>